<feature type="non-terminal residue" evidence="2">
    <location>
        <position position="446"/>
    </location>
</feature>
<keyword evidence="3" id="KW-1185">Reference proteome</keyword>
<name>A0AAV4CDU6_9GAST</name>
<evidence type="ECO:0000313" key="2">
    <source>
        <dbReference type="EMBL" id="GFO29506.1"/>
    </source>
</evidence>
<comment type="caution">
    <text evidence="2">The sequence shown here is derived from an EMBL/GenBank/DDBJ whole genome shotgun (WGS) entry which is preliminary data.</text>
</comment>
<feature type="region of interest" description="Disordered" evidence="1">
    <location>
        <begin position="150"/>
        <end position="176"/>
    </location>
</feature>
<accession>A0AAV4CDU6</accession>
<evidence type="ECO:0000256" key="1">
    <source>
        <dbReference type="SAM" id="MobiDB-lite"/>
    </source>
</evidence>
<dbReference type="AlphaFoldDB" id="A0AAV4CDU6"/>
<evidence type="ECO:0000313" key="3">
    <source>
        <dbReference type="Proteomes" id="UP000735302"/>
    </source>
</evidence>
<proteinExistence type="predicted"/>
<organism evidence="2 3">
    <name type="scientific">Plakobranchus ocellatus</name>
    <dbReference type="NCBI Taxonomy" id="259542"/>
    <lineage>
        <taxon>Eukaryota</taxon>
        <taxon>Metazoa</taxon>
        <taxon>Spiralia</taxon>
        <taxon>Lophotrochozoa</taxon>
        <taxon>Mollusca</taxon>
        <taxon>Gastropoda</taxon>
        <taxon>Heterobranchia</taxon>
        <taxon>Euthyneura</taxon>
        <taxon>Panpulmonata</taxon>
        <taxon>Sacoglossa</taxon>
        <taxon>Placobranchoidea</taxon>
        <taxon>Plakobranchidae</taxon>
        <taxon>Plakobranchus</taxon>
    </lineage>
</organism>
<gene>
    <name evidence="2" type="ORF">PoB_005601100</name>
</gene>
<feature type="region of interest" description="Disordered" evidence="1">
    <location>
        <begin position="413"/>
        <end position="446"/>
    </location>
</feature>
<dbReference type="EMBL" id="BLXT01006160">
    <property type="protein sequence ID" value="GFO29506.1"/>
    <property type="molecule type" value="Genomic_DNA"/>
</dbReference>
<sequence>MASQSATRYNMAAADAKLPRSVIKLPGSIGRDSSNFGLKSHKDFGVRFGESRLQFRESPRLHISKDFVIPAFRDEKYKFRPSEPLTPQNSILSEANLSEKSVKDQSYLAGVSYKPEQRIKKADEPKLFKMKPQQTEPGAERTNNAEKFAPINKNSGLSFPQHKDPLKRTHEKGKKSVQLNMRPLRWSTSSLGASKHAKLGDIPNDGGRVRVGQRGASMGLQSDITFSAYDFYNKHNSGQWFSSSVVKENHRESKLAGFRQAMKRYSHGNVNELVNDWAQEAYKTRFLHMLLSEVEKEEEEEDEPVAPLLVHLKKQAAAAEPLPAIFNPMRRNSLPPRAARKSSVFYALPSFDHLPEQERLRRRKIRNFRWYSHLIRAMVRLSANMTQLSRDKTHNSAYSEFLYILAGARTHAGQEGLPGEEGGGRGDKGGEPQLLFDKSWFSRGRA</sequence>
<reference evidence="2 3" key="1">
    <citation type="journal article" date="2021" name="Elife">
        <title>Chloroplast acquisition without the gene transfer in kleptoplastic sea slugs, Plakobranchus ocellatus.</title>
        <authorList>
            <person name="Maeda T."/>
            <person name="Takahashi S."/>
            <person name="Yoshida T."/>
            <person name="Shimamura S."/>
            <person name="Takaki Y."/>
            <person name="Nagai Y."/>
            <person name="Toyoda A."/>
            <person name="Suzuki Y."/>
            <person name="Arimoto A."/>
            <person name="Ishii H."/>
            <person name="Satoh N."/>
            <person name="Nishiyama T."/>
            <person name="Hasebe M."/>
            <person name="Maruyama T."/>
            <person name="Minagawa J."/>
            <person name="Obokata J."/>
            <person name="Shigenobu S."/>
        </authorList>
    </citation>
    <scope>NUCLEOTIDE SEQUENCE [LARGE SCALE GENOMIC DNA]</scope>
</reference>
<protein>
    <submittedName>
        <fullName evidence="2">Uncharacterized protein</fullName>
    </submittedName>
</protein>
<dbReference type="Proteomes" id="UP000735302">
    <property type="component" value="Unassembled WGS sequence"/>
</dbReference>